<dbReference type="EnsemblPlants" id="TraesCS3B02G067600.1">
    <property type="protein sequence ID" value="TraesCS3B02G067600.1"/>
    <property type="gene ID" value="TraesCS3B02G067600"/>
</dbReference>
<dbReference type="Gramene" id="TraesRN3B0100151100.1">
    <property type="protein sequence ID" value="TraesRN3B0100151100.1"/>
    <property type="gene ID" value="TraesRN3B0100151100"/>
</dbReference>
<evidence type="ECO:0000313" key="2">
    <source>
        <dbReference type="Proteomes" id="UP000019116"/>
    </source>
</evidence>
<dbReference type="Gramene" id="TraesLDM3B03G01558000.1">
    <property type="protein sequence ID" value="TraesLDM3B03G01558000.1"/>
    <property type="gene ID" value="TraesLDM3B03G01558000"/>
</dbReference>
<dbReference type="OrthoDB" id="654479at2759"/>
<dbReference type="GeneID" id="123068504"/>
<organism evidence="1">
    <name type="scientific">Triticum aestivum</name>
    <name type="common">Wheat</name>
    <dbReference type="NCBI Taxonomy" id="4565"/>
    <lineage>
        <taxon>Eukaryota</taxon>
        <taxon>Viridiplantae</taxon>
        <taxon>Streptophyta</taxon>
        <taxon>Embryophyta</taxon>
        <taxon>Tracheophyta</taxon>
        <taxon>Spermatophyta</taxon>
        <taxon>Magnoliopsida</taxon>
        <taxon>Liliopsida</taxon>
        <taxon>Poales</taxon>
        <taxon>Poaceae</taxon>
        <taxon>BOP clade</taxon>
        <taxon>Pooideae</taxon>
        <taxon>Triticodae</taxon>
        <taxon>Triticeae</taxon>
        <taxon>Triticinae</taxon>
        <taxon>Triticum</taxon>
    </lineage>
</organism>
<gene>
    <name evidence="1" type="primary">LOC123068504</name>
</gene>
<proteinExistence type="predicted"/>
<dbReference type="Proteomes" id="UP000019116">
    <property type="component" value="Chromosome 3B"/>
</dbReference>
<sequence length="116" mass="12331">MALRTVAAKLKAPVASLKQAWAVCRPQAKHPLEGLNVDPLTLQEMKALERAVRAGEMKQTLVTIGFMGCLTGTVVHVLHSDLAAREATAEADAEAAVREVLESLDSDVNAVGTNKD</sequence>
<dbReference type="Gramene" id="TraesJUL3B03G01569590.1">
    <property type="protein sequence ID" value="TraesJUL3B03G01569590.1"/>
    <property type="gene ID" value="TraesJUL3B03G01569590"/>
</dbReference>
<dbReference type="Gramene" id="TraesSTA3B03G01549880.1">
    <property type="protein sequence ID" value="TraesSTA3B03G01549880.1"/>
    <property type="gene ID" value="TraesSTA3B03G01549880"/>
</dbReference>
<dbReference type="Gramene" id="TraesJAG3B03G01565910.1">
    <property type="protein sequence ID" value="TraesJAG3B03G01565910.1"/>
    <property type="gene ID" value="TraesJAG3B03G01565910"/>
</dbReference>
<dbReference type="Gramene" id="TraesARI3B03G01580270.1">
    <property type="protein sequence ID" value="TraesARI3B03G01580270.1"/>
    <property type="gene ID" value="TraesARI3B03G01580270"/>
</dbReference>
<name>A0A3B6FG24_WHEAT</name>
<dbReference type="Gramene" id="TraesMAC3B03G01556640.1">
    <property type="protein sequence ID" value="TraesMAC3B03G01556640.1"/>
    <property type="gene ID" value="TraesMAC3B03G01556640"/>
</dbReference>
<evidence type="ECO:0000313" key="1">
    <source>
        <dbReference type="EnsemblPlants" id="TraesCS3B02G067600.1"/>
    </source>
</evidence>
<dbReference type="Gramene" id="TraesCS3B03G0153000.1">
    <property type="protein sequence ID" value="TraesCS3B03G0153000.1.CDS"/>
    <property type="gene ID" value="TraesCS3B03G0153000"/>
</dbReference>
<keyword evidence="2" id="KW-1185">Reference proteome</keyword>
<reference evidence="1" key="2">
    <citation type="submission" date="2018-10" db="UniProtKB">
        <authorList>
            <consortium name="EnsemblPlants"/>
        </authorList>
    </citation>
    <scope>IDENTIFICATION</scope>
</reference>
<accession>A0A3B6FG24</accession>
<dbReference type="Gramene" id="TraesLAC3B03G01498860.1">
    <property type="protein sequence ID" value="TraesLAC3B03G01498860.1"/>
    <property type="gene ID" value="TraesLAC3B03G01498860"/>
</dbReference>
<dbReference type="Gramene" id="TraesSYM3B03G01580400.1">
    <property type="protein sequence ID" value="TraesSYM3B03G01580400.1"/>
    <property type="gene ID" value="TraesSYM3B03G01580400"/>
</dbReference>
<dbReference type="RefSeq" id="XP_044347023.1">
    <property type="nucleotide sequence ID" value="XM_044491088.1"/>
</dbReference>
<dbReference type="AlphaFoldDB" id="A0A3B6FG24"/>
<dbReference type="Gramene" id="TraesPARA_EIv1.0_1032420.1">
    <property type="protein sequence ID" value="TraesPARA_EIv1.0_1032420.1.CDS"/>
    <property type="gene ID" value="TraesPARA_EIv1.0_1032420"/>
</dbReference>
<dbReference type="PaxDb" id="4565-Traes_3B_1F9D131FD.2"/>
<reference evidence="1" key="1">
    <citation type="submission" date="2018-08" db="EMBL/GenBank/DDBJ databases">
        <authorList>
            <person name="Rossello M."/>
        </authorList>
    </citation>
    <scope>NUCLEOTIDE SEQUENCE [LARGE SCALE GENOMIC DNA]</scope>
    <source>
        <strain evidence="1">cv. Chinese Spring</strain>
    </source>
</reference>
<dbReference type="Gramene" id="TraesCS3B02G067600.1">
    <property type="protein sequence ID" value="TraesCS3B02G067600.1"/>
    <property type="gene ID" value="TraesCS3B02G067600"/>
</dbReference>
<protein>
    <submittedName>
        <fullName evidence="1">Uncharacterized protein</fullName>
    </submittedName>
</protein>